<organism evidence="7 8">
    <name type="scientific">Hoeflea olei</name>
    <dbReference type="NCBI Taxonomy" id="1480615"/>
    <lineage>
        <taxon>Bacteria</taxon>
        <taxon>Pseudomonadati</taxon>
        <taxon>Pseudomonadota</taxon>
        <taxon>Alphaproteobacteria</taxon>
        <taxon>Hyphomicrobiales</taxon>
        <taxon>Rhizobiaceae</taxon>
        <taxon>Hoeflea</taxon>
    </lineage>
</organism>
<evidence type="ECO:0000256" key="5">
    <source>
        <dbReference type="ARBA" id="ARBA00022833"/>
    </source>
</evidence>
<comment type="caution">
    <text evidence="7">The sequence shown here is derived from an EMBL/GenBank/DDBJ whole genome shotgun (WGS) entry which is preliminary data.</text>
</comment>
<evidence type="ECO:0000256" key="4">
    <source>
        <dbReference type="ARBA" id="ARBA00022801"/>
    </source>
</evidence>
<dbReference type="PANTHER" id="PTHR42978">
    <property type="entry name" value="QUORUM-QUENCHING LACTONASE YTNP-RELATED-RELATED"/>
    <property type="match status" value="1"/>
</dbReference>
<comment type="cofactor">
    <cofactor evidence="1">
        <name>Zn(2+)</name>
        <dbReference type="ChEBI" id="CHEBI:29105"/>
    </cofactor>
</comment>
<gene>
    <name evidence="7" type="ORF">AWJ14_19820</name>
</gene>
<evidence type="ECO:0000313" key="7">
    <source>
        <dbReference type="EMBL" id="OCW56341.1"/>
    </source>
</evidence>
<dbReference type="PANTHER" id="PTHR42978:SF7">
    <property type="entry name" value="METALLO-HYDROLASE RV2300C-RELATED"/>
    <property type="match status" value="1"/>
</dbReference>
<dbReference type="GO" id="GO:0016787">
    <property type="term" value="F:hydrolase activity"/>
    <property type="evidence" value="ECO:0007669"/>
    <property type="project" value="UniProtKB-KW"/>
</dbReference>
<name>A0A1C1YS42_9HYPH</name>
<evidence type="ECO:0000256" key="1">
    <source>
        <dbReference type="ARBA" id="ARBA00001947"/>
    </source>
</evidence>
<dbReference type="AlphaFoldDB" id="A0A1C1YS42"/>
<keyword evidence="3" id="KW-0479">Metal-binding</keyword>
<keyword evidence="4" id="KW-0378">Hydrolase</keyword>
<reference evidence="7 8" key="1">
    <citation type="submission" date="2015-12" db="EMBL/GenBank/DDBJ databases">
        <authorList>
            <person name="Shamseldin A."/>
            <person name="Moawad H."/>
            <person name="Abd El-Rahim W.M."/>
            <person name="Sadowsky M.J."/>
        </authorList>
    </citation>
    <scope>NUCLEOTIDE SEQUENCE [LARGE SCALE GENOMIC DNA]</scope>
    <source>
        <strain evidence="7 8">JC234</strain>
    </source>
</reference>
<dbReference type="STRING" id="1480615.AWJ14_19820"/>
<evidence type="ECO:0000256" key="3">
    <source>
        <dbReference type="ARBA" id="ARBA00022723"/>
    </source>
</evidence>
<evidence type="ECO:0000256" key="2">
    <source>
        <dbReference type="ARBA" id="ARBA00007749"/>
    </source>
</evidence>
<evidence type="ECO:0000313" key="8">
    <source>
        <dbReference type="Proteomes" id="UP000094795"/>
    </source>
</evidence>
<sequence>MTCEKTSREPTQFKLFMMLYAESPADRPAGHNFLAPIDFHDTPMPLDFFCWVAVGGDRVVLIDSGCDEKTCRTRGHTYLRSPIEGLASLGITPDRVTDVIVTHMHWDHLGNLPEFPNAMLHVHKAEMAHATGCAMCHEPLRRPYDVDQVCDVIRALYADRASFTESITDIVPGLRVHPVGGHAPGLQIVEVTTARGQVVLASDAMHFYQNGELKNPYPVMVDMREYLDGLKYLHALAPSPDHIIPGHDPQLRSEYPEVPGTTGIWDLSLPPLATK</sequence>
<dbReference type="RefSeq" id="WP_066182350.1">
    <property type="nucleotide sequence ID" value="NZ_LQZT01000042.1"/>
</dbReference>
<dbReference type="InterPro" id="IPR036866">
    <property type="entry name" value="RibonucZ/Hydroxyglut_hydro"/>
</dbReference>
<keyword evidence="8" id="KW-1185">Reference proteome</keyword>
<dbReference type="InterPro" id="IPR001279">
    <property type="entry name" value="Metallo-B-lactamas"/>
</dbReference>
<protein>
    <recommendedName>
        <fullName evidence="6">Metallo-beta-lactamase domain-containing protein</fullName>
    </recommendedName>
</protein>
<dbReference type="CDD" id="cd07729">
    <property type="entry name" value="AHL_lactonase_MBL-fold"/>
    <property type="match status" value="1"/>
</dbReference>
<proteinExistence type="inferred from homology"/>
<comment type="similarity">
    <text evidence="2">Belongs to the metallo-beta-lactamase superfamily.</text>
</comment>
<dbReference type="Pfam" id="PF00753">
    <property type="entry name" value="Lactamase_B"/>
    <property type="match status" value="1"/>
</dbReference>
<dbReference type="Proteomes" id="UP000094795">
    <property type="component" value="Unassembled WGS sequence"/>
</dbReference>
<accession>A0A1C1YS42</accession>
<feature type="domain" description="Metallo-beta-lactamase" evidence="6">
    <location>
        <begin position="47"/>
        <end position="247"/>
    </location>
</feature>
<keyword evidence="5" id="KW-0862">Zinc</keyword>
<dbReference type="InterPro" id="IPR051013">
    <property type="entry name" value="MBL_superfamily_lactonases"/>
</dbReference>
<dbReference type="SMART" id="SM00849">
    <property type="entry name" value="Lactamase_B"/>
    <property type="match status" value="1"/>
</dbReference>
<dbReference type="SUPFAM" id="SSF56281">
    <property type="entry name" value="Metallo-hydrolase/oxidoreductase"/>
    <property type="match status" value="1"/>
</dbReference>
<dbReference type="Gene3D" id="3.60.15.10">
    <property type="entry name" value="Ribonuclease Z/Hydroxyacylglutathione hydrolase-like"/>
    <property type="match status" value="1"/>
</dbReference>
<dbReference type="EMBL" id="LQZT01000042">
    <property type="protein sequence ID" value="OCW56341.1"/>
    <property type="molecule type" value="Genomic_DNA"/>
</dbReference>
<dbReference type="GO" id="GO:0046872">
    <property type="term" value="F:metal ion binding"/>
    <property type="evidence" value="ECO:0007669"/>
    <property type="project" value="UniProtKB-KW"/>
</dbReference>
<evidence type="ECO:0000259" key="6">
    <source>
        <dbReference type="SMART" id="SM00849"/>
    </source>
</evidence>